<dbReference type="InterPro" id="IPR005177">
    <property type="entry name" value="Kinase-pyrophosphorylase"/>
</dbReference>
<evidence type="ECO:0000313" key="7">
    <source>
        <dbReference type="Proteomes" id="UP001304683"/>
    </source>
</evidence>
<comment type="function">
    <text evidence="5">Bifunctional serine/threonine kinase and phosphorylase involved in the regulation of the pyruvate, phosphate dikinase (PPDK) by catalyzing its phosphorylation/dephosphorylation.</text>
</comment>
<evidence type="ECO:0000256" key="2">
    <source>
        <dbReference type="ARBA" id="ARBA00022679"/>
    </source>
</evidence>
<dbReference type="EMBL" id="CP132508">
    <property type="protein sequence ID" value="WPD18905.1"/>
    <property type="molecule type" value="Genomic_DNA"/>
</dbReference>
<name>A0ABZ0QR95_9FIRM</name>
<dbReference type="Pfam" id="PF03618">
    <property type="entry name" value="Kinase-PPPase"/>
    <property type="match status" value="1"/>
</dbReference>
<comment type="catalytic activity">
    <reaction evidence="5">
        <text>N(tele)-phospho-L-histidyl/O-phospho-L-threonyl-[pyruvate, phosphate dikinase] + phosphate + H(+) = N(tele)-phospho-L-histidyl/L-threonyl-[pyruvate, phosphate dikinase] + diphosphate</text>
        <dbReference type="Rhea" id="RHEA:43696"/>
        <dbReference type="Rhea" id="RHEA-COMP:10650"/>
        <dbReference type="Rhea" id="RHEA-COMP:10651"/>
        <dbReference type="ChEBI" id="CHEBI:15378"/>
        <dbReference type="ChEBI" id="CHEBI:30013"/>
        <dbReference type="ChEBI" id="CHEBI:33019"/>
        <dbReference type="ChEBI" id="CHEBI:43474"/>
        <dbReference type="ChEBI" id="CHEBI:61977"/>
        <dbReference type="ChEBI" id="CHEBI:83586"/>
        <dbReference type="EC" id="2.7.4.27"/>
    </reaction>
</comment>
<proteinExistence type="inferred from homology"/>
<organism evidence="6 7">
    <name type="scientific">Thermaerobacter composti</name>
    <dbReference type="NCBI Taxonomy" id="554949"/>
    <lineage>
        <taxon>Bacteria</taxon>
        <taxon>Bacillati</taxon>
        <taxon>Bacillota</taxon>
        <taxon>Clostridia</taxon>
        <taxon>Eubacteriales</taxon>
        <taxon>Clostridiales Family XVII. Incertae Sedis</taxon>
        <taxon>Thermaerobacter</taxon>
    </lineage>
</organism>
<evidence type="ECO:0000256" key="5">
    <source>
        <dbReference type="HAMAP-Rule" id="MF_00921"/>
    </source>
</evidence>
<keyword evidence="2 5" id="KW-0808">Transferase</keyword>
<dbReference type="PANTHER" id="PTHR31756">
    <property type="entry name" value="PYRUVATE, PHOSPHATE DIKINASE REGULATORY PROTEIN 1, CHLOROPLASTIC"/>
    <property type="match status" value="1"/>
</dbReference>
<dbReference type="GO" id="GO:0016740">
    <property type="term" value="F:transferase activity"/>
    <property type="evidence" value="ECO:0007669"/>
    <property type="project" value="UniProtKB-KW"/>
</dbReference>
<feature type="binding site" evidence="5">
    <location>
        <begin position="150"/>
        <end position="157"/>
    </location>
    <ligand>
        <name>ADP</name>
        <dbReference type="ChEBI" id="CHEBI:456216"/>
    </ligand>
</feature>
<gene>
    <name evidence="6" type="ORF">Q5761_11170</name>
</gene>
<keyword evidence="6" id="KW-0670">Pyruvate</keyword>
<evidence type="ECO:0000256" key="3">
    <source>
        <dbReference type="ARBA" id="ARBA00022741"/>
    </source>
</evidence>
<sequence length="276" mass="31492">MGEPVVFIVSDSLGETAELVARAAASQFNGHRATFHRFPYVDRMETIETIVRRAREEPRSLIVHTLILEDLRRALNEKAQAAGIPVVDIMGPMMAAWMRVAERPPRLQPGLRHRLDEEYFRRVEAVEFAVKYDDGKDPRGLLQADIVLLGVSRTSKTPVSMYLAHRMYKVANVPLIPEVEPPPELYKVPRNRLVGLIIRPEALQRIRRERLKAIGLDEDASYGSMQRIQEELAYAQRIFRELGCPVIDVTNKAVEETANQVLEILARGERREHGDR</sequence>
<comment type="catalytic activity">
    <reaction evidence="5">
        <text>N(tele)-phospho-L-histidyl/L-threonyl-[pyruvate, phosphate dikinase] + ADP = N(tele)-phospho-L-histidyl/O-phospho-L-threonyl-[pyruvate, phosphate dikinase] + AMP + H(+)</text>
        <dbReference type="Rhea" id="RHEA:43692"/>
        <dbReference type="Rhea" id="RHEA-COMP:10650"/>
        <dbReference type="Rhea" id="RHEA-COMP:10651"/>
        <dbReference type="ChEBI" id="CHEBI:15378"/>
        <dbReference type="ChEBI" id="CHEBI:30013"/>
        <dbReference type="ChEBI" id="CHEBI:61977"/>
        <dbReference type="ChEBI" id="CHEBI:83586"/>
        <dbReference type="ChEBI" id="CHEBI:456215"/>
        <dbReference type="ChEBI" id="CHEBI:456216"/>
        <dbReference type="EC" id="2.7.11.32"/>
    </reaction>
</comment>
<keyword evidence="3 5" id="KW-0547">Nucleotide-binding</keyword>
<accession>A0ABZ0QR95</accession>
<dbReference type="RefSeq" id="WP_135224422.1">
    <property type="nucleotide sequence ID" value="NZ_CP132508.1"/>
</dbReference>
<reference evidence="6 7" key="1">
    <citation type="submission" date="2023-08" db="EMBL/GenBank/DDBJ databases">
        <title>Genome sequence of Thermaerobacter compostii strain Ins1, a spore-forming filamentous bacterium isolated from a deep geothermal reservoir.</title>
        <authorList>
            <person name="Bregnard D."/>
            <person name="Gonzalez D."/>
            <person name="Junier P."/>
        </authorList>
    </citation>
    <scope>NUCLEOTIDE SEQUENCE [LARGE SCALE GENOMIC DNA]</scope>
    <source>
        <strain evidence="6 7">Ins1</strain>
    </source>
</reference>
<dbReference type="Proteomes" id="UP001304683">
    <property type="component" value="Chromosome"/>
</dbReference>
<dbReference type="NCBIfam" id="NF003742">
    <property type="entry name" value="PRK05339.1"/>
    <property type="match status" value="1"/>
</dbReference>
<evidence type="ECO:0000256" key="4">
    <source>
        <dbReference type="ARBA" id="ARBA00022777"/>
    </source>
</evidence>
<evidence type="ECO:0000256" key="1">
    <source>
        <dbReference type="ARBA" id="ARBA00022527"/>
    </source>
</evidence>
<protein>
    <recommendedName>
        <fullName evidence="5">Putative pyruvate, phosphate dikinase regulatory protein</fullName>
        <shortName evidence="5">PPDK regulatory protein</shortName>
        <ecNumber evidence="5">2.7.11.32</ecNumber>
        <ecNumber evidence="5">2.7.4.27</ecNumber>
    </recommendedName>
</protein>
<comment type="similarity">
    <text evidence="5">Belongs to the pyruvate, phosphate/water dikinase regulatory protein family. PDRP subfamily.</text>
</comment>
<keyword evidence="1 5" id="KW-0723">Serine/threonine-protein kinase</keyword>
<keyword evidence="4 5" id="KW-0418">Kinase</keyword>
<dbReference type="InterPro" id="IPR026565">
    <property type="entry name" value="PPDK_reg"/>
</dbReference>
<dbReference type="PANTHER" id="PTHR31756:SF3">
    <property type="entry name" value="PYRUVATE, PHOSPHATE DIKINASE REGULATORY PROTEIN 1, CHLOROPLASTIC"/>
    <property type="match status" value="1"/>
</dbReference>
<evidence type="ECO:0000313" key="6">
    <source>
        <dbReference type="EMBL" id="WPD18905.1"/>
    </source>
</evidence>
<dbReference type="EC" id="2.7.11.32" evidence="5"/>
<keyword evidence="7" id="KW-1185">Reference proteome</keyword>
<dbReference type="EC" id="2.7.4.27" evidence="5"/>
<dbReference type="HAMAP" id="MF_00921">
    <property type="entry name" value="PDRP"/>
    <property type="match status" value="1"/>
</dbReference>